<protein>
    <submittedName>
        <fullName evidence="2">Os11g0680800 protein</fullName>
    </submittedName>
</protein>
<dbReference type="PaxDb" id="39947-A0A0P0Y5G0"/>
<organism evidence="2 3">
    <name type="scientific">Oryza sativa subsp. japonica</name>
    <name type="common">Rice</name>
    <dbReference type="NCBI Taxonomy" id="39947"/>
    <lineage>
        <taxon>Eukaryota</taxon>
        <taxon>Viridiplantae</taxon>
        <taxon>Streptophyta</taxon>
        <taxon>Embryophyta</taxon>
        <taxon>Tracheophyta</taxon>
        <taxon>Spermatophyta</taxon>
        <taxon>Magnoliopsida</taxon>
        <taxon>Liliopsida</taxon>
        <taxon>Poales</taxon>
        <taxon>Poaceae</taxon>
        <taxon>BOP clade</taxon>
        <taxon>Oryzoideae</taxon>
        <taxon>Oryzeae</taxon>
        <taxon>Oryzinae</taxon>
        <taxon>Oryza</taxon>
        <taxon>Oryza sativa</taxon>
    </lineage>
</organism>
<keyword evidence="3" id="KW-1185">Reference proteome</keyword>
<dbReference type="AlphaFoldDB" id="A0A0P0Y5G0"/>
<reference evidence="2 3" key="3">
    <citation type="journal article" date="2013" name="Rice">
        <title>Improvement of the Oryza sativa Nipponbare reference genome using next generation sequence and optical map data.</title>
        <authorList>
            <person name="Kawahara Y."/>
            <person name="de la Bastide M."/>
            <person name="Hamilton J.P."/>
            <person name="Kanamori H."/>
            <person name="McCombie W.R."/>
            <person name="Ouyang S."/>
            <person name="Schwartz D.C."/>
            <person name="Tanaka T."/>
            <person name="Wu J."/>
            <person name="Zhou S."/>
            <person name="Childs K.L."/>
            <person name="Davidson R.M."/>
            <person name="Lin H."/>
            <person name="Quesada-Ocampo L."/>
            <person name="Vaillancourt B."/>
            <person name="Sakai H."/>
            <person name="Lee S.S."/>
            <person name="Kim J."/>
            <person name="Numa H."/>
            <person name="Itoh T."/>
            <person name="Buell C.R."/>
            <person name="Matsumoto T."/>
        </authorList>
    </citation>
    <scope>NUCLEOTIDE SEQUENCE [LARGE SCALE GENOMIC DNA]</scope>
    <source>
        <strain evidence="3">cv. Nipponbare</strain>
    </source>
</reference>
<feature type="compositionally biased region" description="Basic and acidic residues" evidence="1">
    <location>
        <begin position="17"/>
        <end position="27"/>
    </location>
</feature>
<reference evidence="3" key="1">
    <citation type="journal article" date="2005" name="Nature">
        <title>The map-based sequence of the rice genome.</title>
        <authorList>
            <consortium name="International rice genome sequencing project (IRGSP)"/>
            <person name="Matsumoto T."/>
            <person name="Wu J."/>
            <person name="Kanamori H."/>
            <person name="Katayose Y."/>
            <person name="Fujisawa M."/>
            <person name="Namiki N."/>
            <person name="Mizuno H."/>
            <person name="Yamamoto K."/>
            <person name="Antonio B.A."/>
            <person name="Baba T."/>
            <person name="Sakata K."/>
            <person name="Nagamura Y."/>
            <person name="Aoki H."/>
            <person name="Arikawa K."/>
            <person name="Arita K."/>
            <person name="Bito T."/>
            <person name="Chiden Y."/>
            <person name="Fujitsuka N."/>
            <person name="Fukunaka R."/>
            <person name="Hamada M."/>
            <person name="Harada C."/>
            <person name="Hayashi A."/>
            <person name="Hijishita S."/>
            <person name="Honda M."/>
            <person name="Hosokawa S."/>
            <person name="Ichikawa Y."/>
            <person name="Idonuma A."/>
            <person name="Iijima M."/>
            <person name="Ikeda M."/>
            <person name="Ikeno M."/>
            <person name="Ito K."/>
            <person name="Ito S."/>
            <person name="Ito T."/>
            <person name="Ito Y."/>
            <person name="Ito Y."/>
            <person name="Iwabuchi A."/>
            <person name="Kamiya K."/>
            <person name="Karasawa W."/>
            <person name="Kurita K."/>
            <person name="Katagiri S."/>
            <person name="Kikuta A."/>
            <person name="Kobayashi H."/>
            <person name="Kobayashi N."/>
            <person name="Machita K."/>
            <person name="Maehara T."/>
            <person name="Masukawa M."/>
            <person name="Mizubayashi T."/>
            <person name="Mukai Y."/>
            <person name="Nagasaki H."/>
            <person name="Nagata Y."/>
            <person name="Naito S."/>
            <person name="Nakashima M."/>
            <person name="Nakama Y."/>
            <person name="Nakamichi Y."/>
            <person name="Nakamura M."/>
            <person name="Meguro A."/>
            <person name="Negishi M."/>
            <person name="Ohta I."/>
            <person name="Ohta T."/>
            <person name="Okamoto M."/>
            <person name="Ono N."/>
            <person name="Saji S."/>
            <person name="Sakaguchi M."/>
            <person name="Sakai K."/>
            <person name="Shibata M."/>
            <person name="Shimokawa T."/>
            <person name="Song J."/>
            <person name="Takazaki Y."/>
            <person name="Terasawa K."/>
            <person name="Tsugane M."/>
            <person name="Tsuji K."/>
            <person name="Ueda S."/>
            <person name="Waki K."/>
            <person name="Yamagata H."/>
            <person name="Yamamoto M."/>
            <person name="Yamamoto S."/>
            <person name="Yamane H."/>
            <person name="Yoshiki S."/>
            <person name="Yoshihara R."/>
            <person name="Yukawa K."/>
            <person name="Zhong H."/>
            <person name="Yano M."/>
            <person name="Yuan Q."/>
            <person name="Ouyang S."/>
            <person name="Liu J."/>
            <person name="Jones K.M."/>
            <person name="Gansberger K."/>
            <person name="Moffat K."/>
            <person name="Hill J."/>
            <person name="Bera J."/>
            <person name="Fadrosh D."/>
            <person name="Jin S."/>
            <person name="Johri S."/>
            <person name="Kim M."/>
            <person name="Overton L."/>
            <person name="Reardon M."/>
            <person name="Tsitrin T."/>
            <person name="Vuong H."/>
            <person name="Weaver B."/>
            <person name="Ciecko A."/>
            <person name="Tallon L."/>
            <person name="Jackson J."/>
            <person name="Pai G."/>
            <person name="Aken S.V."/>
            <person name="Utterback T."/>
            <person name="Reidmuller S."/>
            <person name="Feldblyum T."/>
            <person name="Hsiao J."/>
            <person name="Zismann V."/>
            <person name="Iobst S."/>
            <person name="de Vazeille A.R."/>
            <person name="Buell C.R."/>
            <person name="Ying K."/>
            <person name="Li Y."/>
            <person name="Lu T."/>
            <person name="Huang Y."/>
            <person name="Zhao Q."/>
            <person name="Feng Q."/>
            <person name="Zhang L."/>
            <person name="Zhu J."/>
            <person name="Weng Q."/>
            <person name="Mu J."/>
            <person name="Lu Y."/>
            <person name="Fan D."/>
            <person name="Liu Y."/>
            <person name="Guan J."/>
            <person name="Zhang Y."/>
            <person name="Yu S."/>
            <person name="Liu X."/>
            <person name="Zhang Y."/>
            <person name="Hong G."/>
            <person name="Han B."/>
            <person name="Choisne N."/>
            <person name="Demange N."/>
            <person name="Orjeda G."/>
            <person name="Samain S."/>
            <person name="Cattolico L."/>
            <person name="Pelletier E."/>
            <person name="Couloux A."/>
            <person name="Segurens B."/>
            <person name="Wincker P."/>
            <person name="D'Hont A."/>
            <person name="Scarpelli C."/>
            <person name="Weissenbach J."/>
            <person name="Salanoubat M."/>
            <person name="Quetier F."/>
            <person name="Yu Y."/>
            <person name="Kim H.R."/>
            <person name="Rambo T."/>
            <person name="Currie J."/>
            <person name="Collura K."/>
            <person name="Luo M."/>
            <person name="Yang T."/>
            <person name="Ammiraju J.S.S."/>
            <person name="Engler F."/>
            <person name="Soderlund C."/>
            <person name="Wing R.A."/>
            <person name="Palmer L.E."/>
            <person name="de la Bastide M."/>
            <person name="Spiegel L."/>
            <person name="Nascimento L."/>
            <person name="Zutavern T."/>
            <person name="O'Shaughnessy A."/>
            <person name="Dike S."/>
            <person name="Dedhia N."/>
            <person name="Preston R."/>
            <person name="Balija V."/>
            <person name="McCombie W.R."/>
            <person name="Chow T."/>
            <person name="Chen H."/>
            <person name="Chung M."/>
            <person name="Chen C."/>
            <person name="Shaw J."/>
            <person name="Wu H."/>
            <person name="Hsiao K."/>
            <person name="Chao Y."/>
            <person name="Chu M."/>
            <person name="Cheng C."/>
            <person name="Hour A."/>
            <person name="Lee P."/>
            <person name="Lin S."/>
            <person name="Lin Y."/>
            <person name="Liou J."/>
            <person name="Liu S."/>
            <person name="Hsing Y."/>
            <person name="Raghuvanshi S."/>
            <person name="Mohanty A."/>
            <person name="Bharti A.K."/>
            <person name="Gaur A."/>
            <person name="Gupta V."/>
            <person name="Kumar D."/>
            <person name="Ravi V."/>
            <person name="Vij S."/>
            <person name="Kapur A."/>
            <person name="Khurana P."/>
            <person name="Khurana P."/>
            <person name="Khurana J.P."/>
            <person name="Tyagi A.K."/>
            <person name="Gaikwad K."/>
            <person name="Singh A."/>
            <person name="Dalal V."/>
            <person name="Srivastava S."/>
            <person name="Dixit A."/>
            <person name="Pal A.K."/>
            <person name="Ghazi I.A."/>
            <person name="Yadav M."/>
            <person name="Pandit A."/>
            <person name="Bhargava A."/>
            <person name="Sureshbabu K."/>
            <person name="Batra K."/>
            <person name="Sharma T.R."/>
            <person name="Mohapatra T."/>
            <person name="Singh N.K."/>
            <person name="Messing J."/>
            <person name="Nelson A.B."/>
            <person name="Fuks G."/>
            <person name="Kavchok S."/>
            <person name="Keizer G."/>
            <person name="Linton E."/>
            <person name="Llaca V."/>
            <person name="Song R."/>
            <person name="Tanyolac B."/>
            <person name="Young S."/>
            <person name="Ho-Il K."/>
            <person name="Hahn J.H."/>
            <person name="Sangsakoo G."/>
            <person name="Vanavichit A."/>
            <person name="de Mattos Luiz.A.T."/>
            <person name="Zimmer P.D."/>
            <person name="Malone G."/>
            <person name="Dellagostin O."/>
            <person name="de Oliveira A.C."/>
            <person name="Bevan M."/>
            <person name="Bancroft I."/>
            <person name="Minx P."/>
            <person name="Cordum H."/>
            <person name="Wilson R."/>
            <person name="Cheng Z."/>
            <person name="Jin W."/>
            <person name="Jiang J."/>
            <person name="Leong S.A."/>
            <person name="Iwama H."/>
            <person name="Gojobori T."/>
            <person name="Itoh T."/>
            <person name="Niimura Y."/>
            <person name="Fujii Y."/>
            <person name="Habara T."/>
            <person name="Sakai H."/>
            <person name="Sato Y."/>
            <person name="Wilson G."/>
            <person name="Kumar K."/>
            <person name="McCouch S."/>
            <person name="Juretic N."/>
            <person name="Hoen D."/>
            <person name="Wright S."/>
            <person name="Bruskiewich R."/>
            <person name="Bureau T."/>
            <person name="Miyao A."/>
            <person name="Hirochika H."/>
            <person name="Nishikawa T."/>
            <person name="Kadowaki K."/>
            <person name="Sugiura M."/>
            <person name="Burr B."/>
            <person name="Sasaki T."/>
        </authorList>
    </citation>
    <scope>NUCLEOTIDE SEQUENCE [LARGE SCALE GENOMIC DNA]</scope>
    <source>
        <strain evidence="3">cv. Nipponbare</strain>
    </source>
</reference>
<feature type="region of interest" description="Disordered" evidence="1">
    <location>
        <begin position="1"/>
        <end position="27"/>
    </location>
</feature>
<gene>
    <name evidence="2" type="ordered locus">Os11g0680800</name>
    <name evidence="2" type="ORF">OSNPB_110680800</name>
</gene>
<reference evidence="2 3" key="2">
    <citation type="journal article" date="2013" name="Plant Cell Physiol.">
        <title>Rice Annotation Project Database (RAP-DB): an integrative and interactive database for rice genomics.</title>
        <authorList>
            <person name="Sakai H."/>
            <person name="Lee S.S."/>
            <person name="Tanaka T."/>
            <person name="Numa H."/>
            <person name="Kim J."/>
            <person name="Kawahara Y."/>
            <person name="Wakimoto H."/>
            <person name="Yang C.C."/>
            <person name="Iwamoto M."/>
            <person name="Abe T."/>
            <person name="Yamada Y."/>
            <person name="Muto A."/>
            <person name="Inokuchi H."/>
            <person name="Ikemura T."/>
            <person name="Matsumoto T."/>
            <person name="Sasaki T."/>
            <person name="Itoh T."/>
        </authorList>
    </citation>
    <scope>NUCLEOTIDE SEQUENCE [LARGE SCALE GENOMIC DNA]</scope>
    <source>
        <strain evidence="3">cv. Nipponbare</strain>
    </source>
</reference>
<dbReference type="EMBL" id="AP014967">
    <property type="protein sequence ID" value="BAT15246.1"/>
    <property type="molecule type" value="Genomic_DNA"/>
</dbReference>
<name>A0A0P0Y5G0_ORYSJ</name>
<proteinExistence type="predicted"/>
<dbReference type="InParanoid" id="A0A0P0Y5G0"/>
<feature type="non-terminal residue" evidence="2">
    <location>
        <position position="1"/>
    </location>
</feature>
<evidence type="ECO:0000313" key="2">
    <source>
        <dbReference type="EMBL" id="BAT15246.1"/>
    </source>
</evidence>
<sequence>KMVPSLPPSLATSCPIHQERLTNEKADKMIREADGDSWITTRSL</sequence>
<dbReference type="Proteomes" id="UP000059680">
    <property type="component" value="Chromosome 11"/>
</dbReference>
<accession>A0A0P0Y5G0</accession>
<evidence type="ECO:0000256" key="1">
    <source>
        <dbReference type="SAM" id="MobiDB-lite"/>
    </source>
</evidence>
<evidence type="ECO:0000313" key="3">
    <source>
        <dbReference type="Proteomes" id="UP000059680"/>
    </source>
</evidence>
<dbReference type="Gramene" id="Os11t0680800-00">
    <property type="protein sequence ID" value="Os11t0680800-00"/>
    <property type="gene ID" value="Os11g0680800"/>
</dbReference>